<feature type="domain" description="Peptidase S8/S53" evidence="2">
    <location>
        <begin position="479"/>
        <end position="721"/>
    </location>
</feature>
<protein>
    <submittedName>
        <fullName evidence="4">Uncharacterized protein</fullName>
    </submittedName>
</protein>
<dbReference type="Gene3D" id="3.40.50.200">
    <property type="entry name" value="Peptidase S8/S53 domain"/>
    <property type="match status" value="2"/>
</dbReference>
<keyword evidence="1" id="KW-0436">Ligase</keyword>
<keyword evidence="1" id="KW-0067">ATP-binding</keyword>
<dbReference type="Pfam" id="PF24681">
    <property type="entry name" value="Kelch_KLHDC2_KLHL20_DRC7"/>
    <property type="match status" value="1"/>
</dbReference>
<dbReference type="InterPro" id="IPR036852">
    <property type="entry name" value="Peptidase_S8/S53_dom_sf"/>
</dbReference>
<dbReference type="SUPFAM" id="SSF52743">
    <property type="entry name" value="Subtilisin-like"/>
    <property type="match status" value="1"/>
</dbReference>
<keyword evidence="1" id="KW-0648">Protein biosynthesis</keyword>
<keyword evidence="1" id="KW-0547">Nucleotide-binding</keyword>
<dbReference type="Proteomes" id="UP001058974">
    <property type="component" value="Chromosome 1"/>
</dbReference>
<dbReference type="AlphaFoldDB" id="A0A9D5GVM1"/>
<proteinExistence type="inferred from homology"/>
<dbReference type="SUPFAM" id="SSF52374">
    <property type="entry name" value="Nucleotidylyl transferase"/>
    <property type="match status" value="1"/>
</dbReference>
<dbReference type="PANTHER" id="PTHR31267:SF7">
    <property type="entry name" value="DENTIN SIALOPHOSPHOPROTEIN-LIKE PROTEIN"/>
    <property type="match status" value="1"/>
</dbReference>
<dbReference type="GO" id="GO:0004812">
    <property type="term" value="F:aminoacyl-tRNA ligase activity"/>
    <property type="evidence" value="ECO:0007669"/>
    <property type="project" value="UniProtKB-KW"/>
</dbReference>
<evidence type="ECO:0000313" key="5">
    <source>
        <dbReference type="Proteomes" id="UP001058974"/>
    </source>
</evidence>
<evidence type="ECO:0000313" key="4">
    <source>
        <dbReference type="EMBL" id="KAI5442819.1"/>
    </source>
</evidence>
<evidence type="ECO:0000259" key="3">
    <source>
        <dbReference type="Pfam" id="PF00750"/>
    </source>
</evidence>
<dbReference type="InterPro" id="IPR000209">
    <property type="entry name" value="Peptidase_S8/S53_dom"/>
</dbReference>
<accession>A0A9D5GVM1</accession>
<reference evidence="4 5" key="1">
    <citation type="journal article" date="2022" name="Nat. Genet.">
        <title>Improved pea reference genome and pan-genome highlight genomic features and evolutionary characteristics.</title>
        <authorList>
            <person name="Yang T."/>
            <person name="Liu R."/>
            <person name="Luo Y."/>
            <person name="Hu S."/>
            <person name="Wang D."/>
            <person name="Wang C."/>
            <person name="Pandey M.K."/>
            <person name="Ge S."/>
            <person name="Xu Q."/>
            <person name="Li N."/>
            <person name="Li G."/>
            <person name="Huang Y."/>
            <person name="Saxena R.K."/>
            <person name="Ji Y."/>
            <person name="Li M."/>
            <person name="Yan X."/>
            <person name="He Y."/>
            <person name="Liu Y."/>
            <person name="Wang X."/>
            <person name="Xiang C."/>
            <person name="Varshney R.K."/>
            <person name="Ding H."/>
            <person name="Gao S."/>
            <person name="Zong X."/>
        </authorList>
    </citation>
    <scope>NUCLEOTIDE SEQUENCE [LARGE SCALE GENOMIC DNA]</scope>
    <source>
        <strain evidence="4 5">cv. Zhongwan 6</strain>
    </source>
</reference>
<dbReference type="InterPro" id="IPR014729">
    <property type="entry name" value="Rossmann-like_a/b/a_fold"/>
</dbReference>
<dbReference type="EMBL" id="JAMSHJ010000001">
    <property type="protein sequence ID" value="KAI5442819.1"/>
    <property type="molecule type" value="Genomic_DNA"/>
</dbReference>
<evidence type="ECO:0000259" key="2">
    <source>
        <dbReference type="Pfam" id="PF00082"/>
    </source>
</evidence>
<dbReference type="InterPro" id="IPR035684">
    <property type="entry name" value="ArgRS_core"/>
</dbReference>
<evidence type="ECO:0000256" key="1">
    <source>
        <dbReference type="RuleBase" id="RU363038"/>
    </source>
</evidence>
<dbReference type="Gene3D" id="3.50.30.30">
    <property type="match status" value="1"/>
</dbReference>
<dbReference type="Gramene" id="Psat01G0173600-T1">
    <property type="protein sequence ID" value="KAI5442819.1"/>
    <property type="gene ID" value="KIW84_011736"/>
</dbReference>
<name>A0A9D5GVM1_PEA</name>
<comment type="similarity">
    <text evidence="1">Belongs to the class-I aminoacyl-tRNA synthetase family.</text>
</comment>
<dbReference type="GO" id="GO:0006508">
    <property type="term" value="P:proteolysis"/>
    <property type="evidence" value="ECO:0007669"/>
    <property type="project" value="InterPro"/>
</dbReference>
<dbReference type="SUPFAM" id="SSF117281">
    <property type="entry name" value="Kelch motif"/>
    <property type="match status" value="1"/>
</dbReference>
<dbReference type="GO" id="GO:0005524">
    <property type="term" value="F:ATP binding"/>
    <property type="evidence" value="ECO:0007669"/>
    <property type="project" value="UniProtKB-KW"/>
</dbReference>
<dbReference type="Gene3D" id="3.40.50.620">
    <property type="entry name" value="HUPs"/>
    <property type="match status" value="1"/>
</dbReference>
<dbReference type="Pfam" id="PF00082">
    <property type="entry name" value="Peptidase_S8"/>
    <property type="match status" value="1"/>
</dbReference>
<comment type="caution">
    <text evidence="4">The sequence shown here is derived from an EMBL/GenBank/DDBJ whole genome shotgun (WGS) entry which is preliminary data.</text>
</comment>
<feature type="domain" description="Arginyl-tRNA synthetase catalytic core" evidence="3">
    <location>
        <begin position="325"/>
        <end position="386"/>
    </location>
</feature>
<gene>
    <name evidence="4" type="ORF">KIW84_011736</name>
</gene>
<dbReference type="GO" id="GO:0006412">
    <property type="term" value="P:translation"/>
    <property type="evidence" value="ECO:0007669"/>
    <property type="project" value="UniProtKB-KW"/>
</dbReference>
<dbReference type="Pfam" id="PF00750">
    <property type="entry name" value="tRNA-synt_1d"/>
    <property type="match status" value="1"/>
</dbReference>
<dbReference type="CDD" id="cd02120">
    <property type="entry name" value="PA_subtilisin_like"/>
    <property type="match status" value="1"/>
</dbReference>
<organism evidence="4 5">
    <name type="scientific">Pisum sativum</name>
    <name type="common">Garden pea</name>
    <name type="synonym">Lathyrus oleraceus</name>
    <dbReference type="NCBI Taxonomy" id="3888"/>
    <lineage>
        <taxon>Eukaryota</taxon>
        <taxon>Viridiplantae</taxon>
        <taxon>Streptophyta</taxon>
        <taxon>Embryophyta</taxon>
        <taxon>Tracheophyta</taxon>
        <taxon>Spermatophyta</taxon>
        <taxon>Magnoliopsida</taxon>
        <taxon>eudicotyledons</taxon>
        <taxon>Gunneridae</taxon>
        <taxon>Pentapetalae</taxon>
        <taxon>rosids</taxon>
        <taxon>fabids</taxon>
        <taxon>Fabales</taxon>
        <taxon>Fabaceae</taxon>
        <taxon>Papilionoideae</taxon>
        <taxon>50 kb inversion clade</taxon>
        <taxon>NPAAA clade</taxon>
        <taxon>Hologalegina</taxon>
        <taxon>IRL clade</taxon>
        <taxon>Fabeae</taxon>
        <taxon>Lathyrus</taxon>
    </lineage>
</organism>
<keyword evidence="5" id="KW-1185">Reference proteome</keyword>
<dbReference type="PANTHER" id="PTHR31267">
    <property type="entry name" value="DENTIN SIALOPHOSPHOPROTEIN-LIKE PROTEIN"/>
    <property type="match status" value="1"/>
</dbReference>
<dbReference type="Gene3D" id="2.120.10.80">
    <property type="entry name" value="Kelch-type beta propeller"/>
    <property type="match status" value="1"/>
</dbReference>
<keyword evidence="1" id="KW-0030">Aminoacyl-tRNA synthetase</keyword>
<sequence length="753" mass="82155">MTWDEIDVVGVPPSPRSEHAVTVHVERYLLIFGGGSHATCYNDLHVLDLQTMEWSRPTQQDQNNTNDGPLVSRQNIQEKSMFGPTAHGINSRVNMENLQQMNHEQRFVSMQDFNRRQELAGSSELSSQDKIVQVPPSQNVVRLDPTEEKILFGSDDSPWDGFGTNISDINILDGTDSSSGFPSLQSGSWSVLLQSAVAETPRSDMGIQEEWSVFGFRNMGQLSGNEQLSTTDGSKRQSVWANSNMQTPSNLNSRPFIQPDDHDRLQTDSQRPIPQWLLFLFRGAAFVDLSPHPFAVADAAYRLVINGGINQSVLAHQDGNGYPKCTHVVFGLVLGDDGKRFQTRSTETVRLVELLDGAKRRCQASLLERDNAKGCTEEEIEKTSNAAIMHKFTNSVICHEKLEQRRKSLPSGKRKSLKPRLPCIIEENENVDEIAGTFQQGIGPEGMNETITRGPPAMMPPTSGIWISASVCACDEVLNLSSDSNTVNHATDAIHDGVDILSLSLGPNPPQPNYFEDAVSVGAFHAFQKGILVSTSAGNSVFPQTACNVAPWILIVAASTLDRELSSNIYLGNSKVLKGFSLNPIKMEYSHSLIHGSSAAASGVSATNASFCKNNTLDPTLINGKIVICTIENFTDKREEKSIIVKQGGGVGRILIDHNAKEVGFQFVTGLGLNILTAWSPVAMEATVEQRSVDYNIISGTSMSCPHISVVAAIINSSLPEAVEACVDAAGHEFDVLRQQTLLRGCQLWAGLL</sequence>
<dbReference type="GO" id="GO:0004252">
    <property type="term" value="F:serine-type endopeptidase activity"/>
    <property type="evidence" value="ECO:0007669"/>
    <property type="project" value="InterPro"/>
</dbReference>
<dbReference type="InterPro" id="IPR015915">
    <property type="entry name" value="Kelch-typ_b-propeller"/>
</dbReference>